<dbReference type="InterPro" id="IPR008136">
    <property type="entry name" value="CinA_C"/>
</dbReference>
<comment type="caution">
    <text evidence="2">The sequence shown here is derived from an EMBL/GenBank/DDBJ whole genome shotgun (WGS) entry which is preliminary data.</text>
</comment>
<dbReference type="Proteomes" id="UP000315938">
    <property type="component" value="Unassembled WGS sequence"/>
</dbReference>
<gene>
    <name evidence="2" type="ORF">FNV44_04700</name>
</gene>
<name>A0A553IJG0_ACHLA</name>
<evidence type="ECO:0000259" key="1">
    <source>
        <dbReference type="Pfam" id="PF02464"/>
    </source>
</evidence>
<accession>A0A553IJG0</accession>
<reference evidence="2 3" key="1">
    <citation type="submission" date="2019-07" db="EMBL/GenBank/DDBJ databases">
        <title>Genome sequence of Acholeplasma laidlawii strain with increased resistance to erythromycin.</title>
        <authorList>
            <person name="Medvedeva E.S."/>
            <person name="Baranova N.B."/>
            <person name="Siniagina M.N."/>
            <person name="Mouzykantov A."/>
            <person name="Chernova O.A."/>
            <person name="Chernov V.M."/>
        </authorList>
    </citation>
    <scope>NUCLEOTIDE SEQUENCE [LARGE SCALE GENOMIC DNA]</scope>
    <source>
        <strain evidence="2 3">PG8REry</strain>
    </source>
</reference>
<dbReference type="NCBIfam" id="TIGR00199">
    <property type="entry name" value="PncC_domain"/>
    <property type="match status" value="1"/>
</dbReference>
<dbReference type="InterPro" id="IPR036653">
    <property type="entry name" value="CinA-like_C"/>
</dbReference>
<proteinExistence type="predicted"/>
<dbReference type="Pfam" id="PF02464">
    <property type="entry name" value="CinA"/>
    <property type="match status" value="1"/>
</dbReference>
<protein>
    <submittedName>
        <fullName evidence="2">CinA family protein</fullName>
    </submittedName>
</protein>
<evidence type="ECO:0000313" key="3">
    <source>
        <dbReference type="Proteomes" id="UP000315938"/>
    </source>
</evidence>
<evidence type="ECO:0000313" key="2">
    <source>
        <dbReference type="EMBL" id="TRY00354.1"/>
    </source>
</evidence>
<dbReference type="EMBL" id="VKID01000001">
    <property type="protein sequence ID" value="TRY00354.1"/>
    <property type="molecule type" value="Genomic_DNA"/>
</dbReference>
<dbReference type="SUPFAM" id="SSF142433">
    <property type="entry name" value="CinA-like"/>
    <property type="match status" value="1"/>
</dbReference>
<dbReference type="RefSeq" id="WP_143215700.1">
    <property type="nucleotide sequence ID" value="NZ_JACAOE010000001.1"/>
</dbReference>
<dbReference type="AlphaFoldDB" id="A0A553IJG0"/>
<sequence length="149" mass="16881">MKLVHNYLTKTNQTISFAESMTGGRLSYELVKFQGASKIFKEGFILYSDEAKVRTLKMDQKDIDKYGVVSHEIASLMATQLQKITCADFAVSVTGYASGKDKNMAYVGVLHKGLLYVDDIVFYPEDSREQNIKTTVRKVVKMLHEIIKK</sequence>
<organism evidence="2 3">
    <name type="scientific">Acholeplasma laidlawii</name>
    <dbReference type="NCBI Taxonomy" id="2148"/>
    <lineage>
        <taxon>Bacteria</taxon>
        <taxon>Bacillati</taxon>
        <taxon>Mycoplasmatota</taxon>
        <taxon>Mollicutes</taxon>
        <taxon>Acholeplasmatales</taxon>
        <taxon>Acholeplasmataceae</taxon>
        <taxon>Acholeplasma</taxon>
    </lineage>
</organism>
<dbReference type="Gene3D" id="3.90.950.20">
    <property type="entry name" value="CinA-like"/>
    <property type="match status" value="1"/>
</dbReference>
<feature type="domain" description="CinA C-terminal" evidence="1">
    <location>
        <begin position="3"/>
        <end position="146"/>
    </location>
</feature>